<accession>A0A841TGX2</accession>
<dbReference type="AlphaFoldDB" id="A0A841TGX2"/>
<evidence type="ECO:0000313" key="2">
    <source>
        <dbReference type="EMBL" id="MBB6678197.1"/>
    </source>
</evidence>
<organism evidence="2 3">
    <name type="scientific">Cohnella lubricantis</name>
    <dbReference type="NCBI Taxonomy" id="2163172"/>
    <lineage>
        <taxon>Bacteria</taxon>
        <taxon>Bacillati</taxon>
        <taxon>Bacillota</taxon>
        <taxon>Bacilli</taxon>
        <taxon>Bacillales</taxon>
        <taxon>Paenibacillaceae</taxon>
        <taxon>Cohnella</taxon>
    </lineage>
</organism>
<sequence>MDTSNLLRLNWEICYDKEDWFLPVADALKGLTAEQAHWRPEGGPVNTIWETLNHLIFYKERMLKRMMGEETAYPEGVTNEDTFKVESTGEEAWAETVQHSHDVHLAIRERIAGLKDDDWENAAPGRRLDQWLNSLALHDAHHAGQIVLLRKLQGSWPAQRS</sequence>
<dbReference type="Gene3D" id="1.20.120.450">
    <property type="entry name" value="dinb family like domain"/>
    <property type="match status" value="1"/>
</dbReference>
<proteinExistence type="predicted"/>
<gene>
    <name evidence="2" type="ORF">H4Q31_12890</name>
</gene>
<evidence type="ECO:0000313" key="3">
    <source>
        <dbReference type="Proteomes" id="UP000574133"/>
    </source>
</evidence>
<dbReference type="SUPFAM" id="SSF109854">
    <property type="entry name" value="DinB/YfiT-like putative metalloenzymes"/>
    <property type="match status" value="1"/>
</dbReference>
<dbReference type="InterPro" id="IPR024775">
    <property type="entry name" value="DinB-like"/>
</dbReference>
<dbReference type="InterPro" id="IPR034660">
    <property type="entry name" value="DinB/YfiT-like"/>
</dbReference>
<protein>
    <submittedName>
        <fullName evidence="2">DinB family protein</fullName>
    </submittedName>
</protein>
<name>A0A841TGX2_9BACL</name>
<evidence type="ECO:0000259" key="1">
    <source>
        <dbReference type="Pfam" id="PF12867"/>
    </source>
</evidence>
<dbReference type="Proteomes" id="UP000574133">
    <property type="component" value="Unassembled WGS sequence"/>
</dbReference>
<dbReference type="EMBL" id="JACJVN010000051">
    <property type="protein sequence ID" value="MBB6678197.1"/>
    <property type="molecule type" value="Genomic_DNA"/>
</dbReference>
<feature type="domain" description="DinB-like" evidence="1">
    <location>
        <begin position="26"/>
        <end position="146"/>
    </location>
</feature>
<dbReference type="RefSeq" id="WP_185179466.1">
    <property type="nucleotide sequence ID" value="NZ_CBCSEP010000019.1"/>
</dbReference>
<dbReference type="Pfam" id="PF12867">
    <property type="entry name" value="DinB_2"/>
    <property type="match status" value="1"/>
</dbReference>
<comment type="caution">
    <text evidence="2">The sequence shown here is derived from an EMBL/GenBank/DDBJ whole genome shotgun (WGS) entry which is preliminary data.</text>
</comment>
<keyword evidence="3" id="KW-1185">Reference proteome</keyword>
<reference evidence="2 3" key="1">
    <citation type="submission" date="2020-08" db="EMBL/GenBank/DDBJ databases">
        <title>Cohnella phylogeny.</title>
        <authorList>
            <person name="Dunlap C."/>
        </authorList>
    </citation>
    <scope>NUCLEOTIDE SEQUENCE [LARGE SCALE GENOMIC DNA]</scope>
    <source>
        <strain evidence="2 3">DSM 103658</strain>
    </source>
</reference>